<dbReference type="EMBL" id="UZAL01043676">
    <property type="protein sequence ID" value="VDP81599.1"/>
    <property type="molecule type" value="Genomic_DNA"/>
</dbReference>
<name>A0A183Q0H3_9TREM</name>
<organism evidence="1 2">
    <name type="scientific">Schistosoma mattheei</name>
    <dbReference type="NCBI Taxonomy" id="31246"/>
    <lineage>
        <taxon>Eukaryota</taxon>
        <taxon>Metazoa</taxon>
        <taxon>Spiralia</taxon>
        <taxon>Lophotrochozoa</taxon>
        <taxon>Platyhelminthes</taxon>
        <taxon>Trematoda</taxon>
        <taxon>Digenea</taxon>
        <taxon>Strigeidida</taxon>
        <taxon>Schistosomatoidea</taxon>
        <taxon>Schistosomatidae</taxon>
        <taxon>Schistosoma</taxon>
    </lineage>
</organism>
<sequence>MRRQFHVQIGRPRRPWLRMRLQAHELRTRLPSHVLVADTRRLPSPVWCRRLQSTFAKAGLINHALVNTQSIFGFRMFGMRMVSNLVVMVASGFLAQRGFVVRLKRFLVRIPTSALFRSWIQTILVWYANSSNKYHTLLVPFSLKDLRC</sequence>
<gene>
    <name evidence="1" type="ORF">SMTD_LOCUS20110</name>
</gene>
<keyword evidence="2" id="KW-1185">Reference proteome</keyword>
<accession>A0A183Q0H3</accession>
<protein>
    <submittedName>
        <fullName evidence="1">Uncharacterized protein</fullName>
    </submittedName>
</protein>
<dbReference type="AlphaFoldDB" id="A0A183Q0H3"/>
<reference evidence="1 2" key="1">
    <citation type="submission" date="2018-11" db="EMBL/GenBank/DDBJ databases">
        <authorList>
            <consortium name="Pathogen Informatics"/>
        </authorList>
    </citation>
    <scope>NUCLEOTIDE SEQUENCE [LARGE SCALE GENOMIC DNA]</scope>
    <source>
        <strain>Denwood</strain>
        <strain evidence="2">Zambia</strain>
    </source>
</reference>
<evidence type="ECO:0000313" key="1">
    <source>
        <dbReference type="EMBL" id="VDP81599.1"/>
    </source>
</evidence>
<dbReference type="Proteomes" id="UP000269396">
    <property type="component" value="Unassembled WGS sequence"/>
</dbReference>
<proteinExistence type="predicted"/>
<evidence type="ECO:0000313" key="2">
    <source>
        <dbReference type="Proteomes" id="UP000269396"/>
    </source>
</evidence>